<reference evidence="2 3" key="1">
    <citation type="journal article" date="2015" name="Genome Announc.">
        <title>Draft Genome Sequences of Marine Isolates of Thalassomonas viridans and Thalassomonas actiniarum.</title>
        <authorList>
            <person name="Olonade I."/>
            <person name="van Zyl L.J."/>
            <person name="Trindade M."/>
        </authorList>
    </citation>
    <scope>NUCLEOTIDE SEQUENCE [LARGE SCALE GENOMIC DNA]</scope>
    <source>
        <strain evidence="2 3">XOM25</strain>
    </source>
</reference>
<gene>
    <name evidence="2" type="ORF">SG34_016285</name>
</gene>
<dbReference type="PANTHER" id="PTHR45947:SF3">
    <property type="entry name" value="SULFOQUINOVOSYL TRANSFERASE SQD2"/>
    <property type="match status" value="1"/>
</dbReference>
<dbReference type="Proteomes" id="UP000032352">
    <property type="component" value="Chromosome"/>
</dbReference>
<feature type="domain" description="Glycosyl transferase family 1" evidence="1">
    <location>
        <begin position="195"/>
        <end position="347"/>
    </location>
</feature>
<evidence type="ECO:0000259" key="1">
    <source>
        <dbReference type="Pfam" id="PF00534"/>
    </source>
</evidence>
<dbReference type="EMBL" id="CP059733">
    <property type="protein sequence ID" value="WDE02996.1"/>
    <property type="molecule type" value="Genomic_DNA"/>
</dbReference>
<dbReference type="InterPro" id="IPR050194">
    <property type="entry name" value="Glycosyltransferase_grp1"/>
</dbReference>
<dbReference type="SUPFAM" id="SSF53756">
    <property type="entry name" value="UDP-Glycosyltransferase/glycogen phosphorylase"/>
    <property type="match status" value="1"/>
</dbReference>
<dbReference type="Pfam" id="PF00534">
    <property type="entry name" value="Glycos_transf_1"/>
    <property type="match status" value="1"/>
</dbReference>
<organism evidence="2 3">
    <name type="scientific">Thalassomonas viridans</name>
    <dbReference type="NCBI Taxonomy" id="137584"/>
    <lineage>
        <taxon>Bacteria</taxon>
        <taxon>Pseudomonadati</taxon>
        <taxon>Pseudomonadota</taxon>
        <taxon>Gammaproteobacteria</taxon>
        <taxon>Alteromonadales</taxon>
        <taxon>Colwelliaceae</taxon>
        <taxon>Thalassomonas</taxon>
    </lineage>
</organism>
<evidence type="ECO:0000313" key="3">
    <source>
        <dbReference type="Proteomes" id="UP000032352"/>
    </source>
</evidence>
<dbReference type="Gene3D" id="3.40.50.2000">
    <property type="entry name" value="Glycogen Phosphorylase B"/>
    <property type="match status" value="2"/>
</dbReference>
<reference evidence="2 3" key="2">
    <citation type="journal article" date="2022" name="Mar. Drugs">
        <title>Bioassay-Guided Fractionation Leads to the Detection of Cholic Acid Generated by the Rare Thalassomonas sp.</title>
        <authorList>
            <person name="Pheiffer F."/>
            <person name="Schneider Y.K."/>
            <person name="Hansen E.H."/>
            <person name="Andersen J.H."/>
            <person name="Isaksson J."/>
            <person name="Busche T."/>
            <person name="R C."/>
            <person name="Kalinowski J."/>
            <person name="Zyl L.V."/>
            <person name="Trindade M."/>
        </authorList>
    </citation>
    <scope>NUCLEOTIDE SEQUENCE [LARGE SCALE GENOMIC DNA]</scope>
    <source>
        <strain evidence="2 3">XOM25</strain>
    </source>
</reference>
<dbReference type="KEGG" id="tvd:SG34_016285"/>
<proteinExistence type="predicted"/>
<sequence>MKLIKHILILDAIPFAGGSKVATNHILNTLTQTAIRYTVITKDPKSWPGKQVHFSPLYQLPGLSECEQGLGYFLRHFLMMLSVIRARIKYGKIDLAIAPSGPGVDLALYLAKFLVPYPLLQFIHGPVAPSKSIALCLVKAMKVYYLRTARTSIIQALSRIMDNDRAQEHLGSHKFEEMVNGLPGRYWPSPCRYDKVKVFWAASLLRWKGLELLLAAIKSLPLKDRPATDICYIRPKDIRQTVSRAPQTIEKVSWYQSPENLDEIRAGCNIFVSTSIKEPFGLSILEAMAAGHCVLIPADGAYWDQILEHNVNCFKYPPGDSQQLASLLRHLSRDKALLKRIAAKGQQLAQNYRAEQQYLPIKEQITALTRLSASGRNTLEKVC</sequence>
<dbReference type="AlphaFoldDB" id="A0AAE9YXC5"/>
<protein>
    <submittedName>
        <fullName evidence="2">Glycosyltransferase family 4 protein</fullName>
    </submittedName>
</protein>
<dbReference type="InterPro" id="IPR001296">
    <property type="entry name" value="Glyco_trans_1"/>
</dbReference>
<dbReference type="PANTHER" id="PTHR45947">
    <property type="entry name" value="SULFOQUINOVOSYL TRANSFERASE SQD2"/>
    <property type="match status" value="1"/>
</dbReference>
<dbReference type="RefSeq" id="WP_044839020.1">
    <property type="nucleotide sequence ID" value="NZ_CP059733.1"/>
</dbReference>
<dbReference type="CDD" id="cd03801">
    <property type="entry name" value="GT4_PimA-like"/>
    <property type="match status" value="1"/>
</dbReference>
<accession>A0AAE9YXC5</accession>
<evidence type="ECO:0000313" key="2">
    <source>
        <dbReference type="EMBL" id="WDE02996.1"/>
    </source>
</evidence>
<keyword evidence="3" id="KW-1185">Reference proteome</keyword>
<name>A0AAE9YXC5_9GAMM</name>
<dbReference type="GO" id="GO:0016757">
    <property type="term" value="F:glycosyltransferase activity"/>
    <property type="evidence" value="ECO:0007669"/>
    <property type="project" value="InterPro"/>
</dbReference>